<dbReference type="InterPro" id="IPR047272">
    <property type="entry name" value="S49_SppA_C"/>
</dbReference>
<keyword evidence="2" id="KW-0645">Protease</keyword>
<evidence type="ECO:0000256" key="2">
    <source>
        <dbReference type="ARBA" id="ARBA00022670"/>
    </source>
</evidence>
<dbReference type="InterPro" id="IPR002142">
    <property type="entry name" value="Peptidase_S49"/>
</dbReference>
<evidence type="ECO:0000313" key="8">
    <source>
        <dbReference type="Proteomes" id="UP000647235"/>
    </source>
</evidence>
<keyword evidence="8" id="KW-1185">Reference proteome</keyword>
<evidence type="ECO:0000256" key="5">
    <source>
        <dbReference type="SAM" id="Phobius"/>
    </source>
</evidence>
<evidence type="ECO:0000259" key="6">
    <source>
        <dbReference type="Pfam" id="PF01343"/>
    </source>
</evidence>
<organism evidence="7 8">
    <name type="scientific">Dorea hominis</name>
    <dbReference type="NCBI Taxonomy" id="2763040"/>
    <lineage>
        <taxon>Bacteria</taxon>
        <taxon>Bacillati</taxon>
        <taxon>Bacillota</taxon>
        <taxon>Clostridia</taxon>
        <taxon>Lachnospirales</taxon>
        <taxon>Lachnospiraceae</taxon>
        <taxon>Dorea</taxon>
    </lineage>
</organism>
<accession>A0ABR7EX31</accession>
<dbReference type="PANTHER" id="PTHR42987:SF7">
    <property type="entry name" value="SIGNAL PEPTIDE PEPTIDASE SPPA-RELATED"/>
    <property type="match status" value="1"/>
</dbReference>
<keyword evidence="5" id="KW-0472">Membrane</keyword>
<keyword evidence="4" id="KW-0720">Serine protease</keyword>
<dbReference type="Gene3D" id="3.90.226.10">
    <property type="entry name" value="2-enoyl-CoA Hydratase, Chain A, domain 1"/>
    <property type="match status" value="1"/>
</dbReference>
<dbReference type="RefSeq" id="WP_021861253.1">
    <property type="nucleotide sequence ID" value="NZ_JACOOY010000007.1"/>
</dbReference>
<comment type="caution">
    <text evidence="7">The sequence shown here is derived from an EMBL/GenBank/DDBJ whole genome shotgun (WGS) entry which is preliminary data.</text>
</comment>
<keyword evidence="5" id="KW-1133">Transmembrane helix</keyword>
<evidence type="ECO:0000256" key="3">
    <source>
        <dbReference type="ARBA" id="ARBA00022801"/>
    </source>
</evidence>
<dbReference type="CDD" id="cd07023">
    <property type="entry name" value="S49_Sppa_N_C"/>
    <property type="match status" value="1"/>
</dbReference>
<gene>
    <name evidence="7" type="primary">sppA</name>
    <name evidence="7" type="ORF">H8S07_07230</name>
</gene>
<dbReference type="EMBL" id="JACOOY010000007">
    <property type="protein sequence ID" value="MBC5665070.1"/>
    <property type="molecule type" value="Genomic_DNA"/>
</dbReference>
<evidence type="ECO:0000313" key="7">
    <source>
        <dbReference type="EMBL" id="MBC5665070.1"/>
    </source>
</evidence>
<keyword evidence="5" id="KW-0812">Transmembrane</keyword>
<evidence type="ECO:0000256" key="4">
    <source>
        <dbReference type="ARBA" id="ARBA00022825"/>
    </source>
</evidence>
<reference evidence="7 8" key="1">
    <citation type="submission" date="2020-08" db="EMBL/GenBank/DDBJ databases">
        <title>Genome public.</title>
        <authorList>
            <person name="Liu C."/>
            <person name="Sun Q."/>
        </authorList>
    </citation>
    <scope>NUCLEOTIDE SEQUENCE [LARGE SCALE GENOMIC DNA]</scope>
    <source>
        <strain evidence="7 8">NSJ-36</strain>
    </source>
</reference>
<feature type="transmembrane region" description="Helical" evidence="5">
    <location>
        <begin position="7"/>
        <end position="26"/>
    </location>
</feature>
<dbReference type="InterPro" id="IPR004635">
    <property type="entry name" value="Pept_S49_SppA"/>
</dbReference>
<protein>
    <submittedName>
        <fullName evidence="7">Signal peptide peptidase SppA</fullName>
    </submittedName>
</protein>
<dbReference type="Gene3D" id="6.20.330.10">
    <property type="match status" value="1"/>
</dbReference>
<dbReference type="SUPFAM" id="SSF52096">
    <property type="entry name" value="ClpP/crotonase"/>
    <property type="match status" value="1"/>
</dbReference>
<keyword evidence="3" id="KW-0378">Hydrolase</keyword>
<dbReference type="InterPro" id="IPR029045">
    <property type="entry name" value="ClpP/crotonase-like_dom_sf"/>
</dbReference>
<sequence>MKKKQIIGLLIAGLLFAVIGVISVFVNTAAESIIGDAAEEILAGGSNFDPPDDDYIAVVKVQGTIQEQASDTTDILSGQNSGYQHDTTMEYLDELMDDENNKGILLYVDSPGGAVYESEELYDKLMEYKKITKQPIWTYMAHYAASGGYMASVSSDKIYANKNTVTGSIGVIMSGYDLTGLYKKLGIRYVSITSGKNKDSSRLTKEQVKIYQSQVDECYEAFVSKVADGRKISKEQVKKLADGRTYTATQAKNNGLIDKISSYDEMQDEMSDKLKTDEFYEPERKTSLLDELFAKAGSLVPKSEAQVLKETAEECKSGGLMYYAEGLQ</sequence>
<proteinExistence type="inferred from homology"/>
<dbReference type="Proteomes" id="UP000647235">
    <property type="component" value="Unassembled WGS sequence"/>
</dbReference>
<feature type="domain" description="Peptidase S49" evidence="6">
    <location>
        <begin position="132"/>
        <end position="274"/>
    </location>
</feature>
<evidence type="ECO:0000256" key="1">
    <source>
        <dbReference type="ARBA" id="ARBA00008683"/>
    </source>
</evidence>
<name>A0ABR7EX31_9FIRM</name>
<dbReference type="Pfam" id="PF01343">
    <property type="entry name" value="Peptidase_S49"/>
    <property type="match status" value="1"/>
</dbReference>
<comment type="similarity">
    <text evidence="1">Belongs to the peptidase S49 family.</text>
</comment>
<dbReference type="NCBIfam" id="TIGR00706">
    <property type="entry name" value="SppA_dom"/>
    <property type="match status" value="1"/>
</dbReference>
<dbReference type="PANTHER" id="PTHR42987">
    <property type="entry name" value="PEPTIDASE S49"/>
    <property type="match status" value="1"/>
</dbReference>